<keyword evidence="1" id="KW-0732">Signal</keyword>
<name>A0ABQ2NNJ2_9FLAO</name>
<dbReference type="Proteomes" id="UP000620064">
    <property type="component" value="Unassembled WGS sequence"/>
</dbReference>
<dbReference type="InterPro" id="IPR026444">
    <property type="entry name" value="Secre_tail"/>
</dbReference>
<gene>
    <name evidence="3" type="ORF">GCM10010992_27110</name>
</gene>
<reference evidence="4" key="1">
    <citation type="journal article" date="2019" name="Int. J. Syst. Evol. Microbiol.">
        <title>The Global Catalogue of Microorganisms (GCM) 10K type strain sequencing project: providing services to taxonomists for standard genome sequencing and annotation.</title>
        <authorList>
            <consortium name="The Broad Institute Genomics Platform"/>
            <consortium name="The Broad Institute Genome Sequencing Center for Infectious Disease"/>
            <person name="Wu L."/>
            <person name="Ma J."/>
        </authorList>
    </citation>
    <scope>NUCLEOTIDE SEQUENCE [LARGE SCALE GENOMIC DNA]</scope>
    <source>
        <strain evidence="4">CGMCC 1.7656</strain>
    </source>
</reference>
<evidence type="ECO:0000259" key="2">
    <source>
        <dbReference type="Pfam" id="PF18962"/>
    </source>
</evidence>
<dbReference type="Gene3D" id="2.60.40.3440">
    <property type="match status" value="1"/>
</dbReference>
<proteinExistence type="predicted"/>
<accession>A0ABQ2NNJ2</accession>
<organism evidence="3 4">
    <name type="scientific">Cloacibacterium rupense</name>
    <dbReference type="NCBI Taxonomy" id="517423"/>
    <lineage>
        <taxon>Bacteria</taxon>
        <taxon>Pseudomonadati</taxon>
        <taxon>Bacteroidota</taxon>
        <taxon>Flavobacteriia</taxon>
        <taxon>Flavobacteriales</taxon>
        <taxon>Weeksellaceae</taxon>
    </lineage>
</organism>
<evidence type="ECO:0000313" key="4">
    <source>
        <dbReference type="Proteomes" id="UP000620064"/>
    </source>
</evidence>
<evidence type="ECO:0000313" key="3">
    <source>
        <dbReference type="EMBL" id="GGP06572.1"/>
    </source>
</evidence>
<dbReference type="Pfam" id="PF17963">
    <property type="entry name" value="Big_9"/>
    <property type="match status" value="1"/>
</dbReference>
<evidence type="ECO:0000256" key="1">
    <source>
        <dbReference type="ARBA" id="ARBA00022729"/>
    </source>
</evidence>
<dbReference type="NCBIfam" id="TIGR04183">
    <property type="entry name" value="Por_Secre_tail"/>
    <property type="match status" value="1"/>
</dbReference>
<protein>
    <recommendedName>
        <fullName evidence="2">Secretion system C-terminal sorting domain-containing protein</fullName>
    </recommendedName>
</protein>
<dbReference type="Pfam" id="PF18962">
    <property type="entry name" value="Por_Secre_tail"/>
    <property type="match status" value="1"/>
</dbReference>
<sequence length="973" mass="106609">MGSGVSLTNEIWGSENVFYSFNSNTSSTSINTSRYIQLKVSPDAGYKIVFNQFIFNSRAQGGSQQKYQVFYSKNSDFSSATGSGERVNSTSYTTNTISLNGITVNSGESLYIRIYVYNTNNNFHIEHNNSGSVAPYITGNVSLVTPVIATATDDKVGTYKNTALLTNILDNDEYKYTSPITQINIASQPENGVATINGVGNITYTPSNNFVGYDEFYYTLTNSVGVSNTAKVTLQVIENSGTGAEQVLVRWRSNDNLPNPTNYVTGVTGVKALSSEMTVSAGSDGTNTVYFLDNLPTPQINNGSYKESNYLQFAIKAGNSNDYNALLKKFVMEYRSQGGTGNLTIRYSKDSSFSSGVYVLNNNTSYNNSWASVSLNFDPLVSFLYPGETMYVRLYAYNTNNRFMIKYKFNQEIGPAILGSVSQYYPEPCQETVVWTASGWSGVPNINKKAIIKANYSTSVNGNFEACSIEVQNGKLTVSGNNYIKINKAITLSGSASIEVESDGNLFQVNKNIVNTSPIIVKRNTNLKRLDYNYWGSPVSGQNLKSFSPNTLNNRFYTYNDASDLFVAVDPIVNSFSPGVGYAIRAANNLSTTTNTVVGQFTGVPNNGDVTVPVKKSSTGNGYNLVGNPYPSDISFEDFYSANSGVINKVAYFWTNINPNPAMQGANYPNGGYINNYAILNGSGGVPAASPACNTDATKCSKIPTDIIKVGQGFLVKAKVSGTSNLVFSNTMRKTSSNSNFFNRVAIKSSSENSVDRFWLKLSTPLQMENKILIAYKPEATNDFETDYDAPLMVVGSDSFYSILENKKLAIHGRKYPLVNDDVVPLGASFFEDGTYTISLEEKEGIFDSAQPIYLRDHFTGKITNLSQENYTFSATKGVTDQRFEIIYKNETLGTDNSSKNELLVYQTGDLIKISSPENINKVSVYDASGRLMHQWKASGKNTEMNASKLSSGLYIVNIETINATQSKKILKK</sequence>
<comment type="caution">
    <text evidence="3">The sequence shown here is derived from an EMBL/GenBank/DDBJ whole genome shotgun (WGS) entry which is preliminary data.</text>
</comment>
<feature type="domain" description="Secretion system C-terminal sorting" evidence="2">
    <location>
        <begin position="911"/>
        <end position="970"/>
    </location>
</feature>
<dbReference type="EMBL" id="BMLV01000007">
    <property type="protein sequence ID" value="GGP06572.1"/>
    <property type="molecule type" value="Genomic_DNA"/>
</dbReference>
<keyword evidence="4" id="KW-1185">Reference proteome</keyword>